<feature type="chain" id="PRO_5021935577" description="TRAP transporter solute receptor, TAXI family" evidence="1">
    <location>
        <begin position="24"/>
        <end position="334"/>
    </location>
</feature>
<feature type="signal peptide" evidence="1">
    <location>
        <begin position="1"/>
        <end position="23"/>
    </location>
</feature>
<dbReference type="Gene3D" id="3.40.190.10">
    <property type="entry name" value="Periplasmic binding protein-like II"/>
    <property type="match status" value="2"/>
</dbReference>
<dbReference type="CDD" id="cd13520">
    <property type="entry name" value="PBP2_TAXI_TRAP"/>
    <property type="match status" value="1"/>
</dbReference>
<dbReference type="InterPro" id="IPR011852">
    <property type="entry name" value="TRAP_TAXI"/>
</dbReference>
<sequence length="334" mass="35063">MISRRNIGLTGLAFLLSAGRLNAQAPRFFRIGTGSTGGTYFPIGSLIANAVSAPPGTPVCDNPGDCGVPGLVASAIATGGSVANVHAIEAGRLESGLVQADVATFAHSGSGIWQGKPPAKLLRAIANLYPETVHLVASRASQITAIGDLIGKRVAWGEKDSGTLVDAGLILSAAGIAPDQIEASYLPLETAAIALQDGKVDALFFTGGPPVPAIAVLASRADLDFIPISGALRDRIVAENPFFATDRIVAGSYRQQEMPVETISVGAQWVTSADQPEELIHDITRALWSPIHRRMFDAGHRRGESIQPANALMGITIPLHDGAARYYRENHLIR</sequence>
<keyword evidence="1" id="KW-0732">Signal</keyword>
<evidence type="ECO:0000313" key="2">
    <source>
        <dbReference type="EMBL" id="SMO95879.1"/>
    </source>
</evidence>
<reference evidence="2 3" key="1">
    <citation type="submission" date="2017-05" db="EMBL/GenBank/DDBJ databases">
        <authorList>
            <person name="Varghese N."/>
            <person name="Submissions S."/>
        </authorList>
    </citation>
    <scope>NUCLEOTIDE SEQUENCE [LARGE SCALE GENOMIC DNA]</scope>
    <source>
        <strain evidence="2 3">DSM 100094</strain>
    </source>
</reference>
<dbReference type="PANTHER" id="PTHR42941">
    <property type="entry name" value="SLL1037 PROTEIN"/>
    <property type="match status" value="1"/>
</dbReference>
<gene>
    <name evidence="2" type="ORF">SAMN06265221_12349</name>
</gene>
<evidence type="ECO:0000313" key="3">
    <source>
        <dbReference type="Proteomes" id="UP000319014"/>
    </source>
</evidence>
<dbReference type="Proteomes" id="UP000319014">
    <property type="component" value="Unassembled WGS sequence"/>
</dbReference>
<protein>
    <recommendedName>
        <fullName evidence="4">TRAP transporter solute receptor, TAXI family</fullName>
    </recommendedName>
</protein>
<evidence type="ECO:0000256" key="1">
    <source>
        <dbReference type="SAM" id="SignalP"/>
    </source>
</evidence>
<name>A0A521FIF9_9RHOB</name>
<dbReference type="PANTHER" id="PTHR42941:SF1">
    <property type="entry name" value="SLL1037 PROTEIN"/>
    <property type="match status" value="1"/>
</dbReference>
<dbReference type="Pfam" id="PF16868">
    <property type="entry name" value="NMT1_3"/>
    <property type="match status" value="1"/>
</dbReference>
<dbReference type="AlphaFoldDB" id="A0A521FIF9"/>
<dbReference type="SUPFAM" id="SSF53850">
    <property type="entry name" value="Periplasmic binding protein-like II"/>
    <property type="match status" value="1"/>
</dbReference>
<proteinExistence type="predicted"/>
<accession>A0A521FIF9</accession>
<keyword evidence="3" id="KW-1185">Reference proteome</keyword>
<organism evidence="2 3">
    <name type="scientific">Paracoccus laeviglucosivorans</name>
    <dbReference type="NCBI Taxonomy" id="1197861"/>
    <lineage>
        <taxon>Bacteria</taxon>
        <taxon>Pseudomonadati</taxon>
        <taxon>Pseudomonadota</taxon>
        <taxon>Alphaproteobacteria</taxon>
        <taxon>Rhodobacterales</taxon>
        <taxon>Paracoccaceae</taxon>
        <taxon>Paracoccus</taxon>
    </lineage>
</organism>
<dbReference type="OrthoDB" id="9776669at2"/>
<dbReference type="EMBL" id="FXTK01000023">
    <property type="protein sequence ID" value="SMO95879.1"/>
    <property type="molecule type" value="Genomic_DNA"/>
</dbReference>
<dbReference type="NCBIfam" id="TIGR02122">
    <property type="entry name" value="TRAP_TAXI"/>
    <property type="match status" value="1"/>
</dbReference>
<evidence type="ECO:0008006" key="4">
    <source>
        <dbReference type="Google" id="ProtNLM"/>
    </source>
</evidence>